<evidence type="ECO:0000313" key="2">
    <source>
        <dbReference type="EMBL" id="MDX3130471.1"/>
    </source>
</evidence>
<comment type="caution">
    <text evidence="2">The sequence shown here is derived from an EMBL/GenBank/DDBJ whole genome shotgun (WGS) entry which is preliminary data.</text>
</comment>
<keyword evidence="1" id="KW-0812">Transmembrane</keyword>
<gene>
    <name evidence="2" type="ORF">PV367_11840</name>
</gene>
<dbReference type="Proteomes" id="UP001273589">
    <property type="component" value="Unassembled WGS sequence"/>
</dbReference>
<sequence length="49" mass="5307">MNFADLQFTSSLRILVGVILIWLSVALGSPSRPWRAVAPVRGGSSVRQP</sequence>
<dbReference type="RefSeq" id="WP_319691147.1">
    <property type="nucleotide sequence ID" value="NZ_JARAWN010000053.1"/>
</dbReference>
<name>A0AAJ2ULA1_9ACTN</name>
<dbReference type="EMBL" id="JARAWN010000053">
    <property type="protein sequence ID" value="MDX3130471.1"/>
    <property type="molecule type" value="Genomic_DNA"/>
</dbReference>
<evidence type="ECO:0000256" key="1">
    <source>
        <dbReference type="SAM" id="Phobius"/>
    </source>
</evidence>
<keyword evidence="1" id="KW-1133">Transmembrane helix</keyword>
<organism evidence="2 3">
    <name type="scientific">Streptomyces europaeiscabiei</name>
    <dbReference type="NCBI Taxonomy" id="146819"/>
    <lineage>
        <taxon>Bacteria</taxon>
        <taxon>Bacillati</taxon>
        <taxon>Actinomycetota</taxon>
        <taxon>Actinomycetes</taxon>
        <taxon>Kitasatosporales</taxon>
        <taxon>Streptomycetaceae</taxon>
        <taxon>Streptomyces</taxon>
    </lineage>
</organism>
<accession>A0AAJ2ULA1</accession>
<evidence type="ECO:0000313" key="3">
    <source>
        <dbReference type="Proteomes" id="UP001273589"/>
    </source>
</evidence>
<protein>
    <submittedName>
        <fullName evidence="2">Uncharacterized protein</fullName>
    </submittedName>
</protein>
<proteinExistence type="predicted"/>
<feature type="transmembrane region" description="Helical" evidence="1">
    <location>
        <begin position="6"/>
        <end position="27"/>
    </location>
</feature>
<reference evidence="2" key="1">
    <citation type="journal article" date="2023" name="Microb. Genom.">
        <title>Mesoterricola silvestris gen. nov., sp. nov., Mesoterricola sediminis sp. nov., Geothrix oryzae sp. nov., Geothrix edaphica sp. nov., Geothrix rubra sp. nov., and Geothrix limicola sp. nov., six novel members of Acidobacteriota isolated from soils.</title>
        <authorList>
            <person name="Weisberg A.J."/>
            <person name="Pearce E."/>
            <person name="Kramer C.G."/>
            <person name="Chang J.H."/>
            <person name="Clarke C.R."/>
        </authorList>
    </citation>
    <scope>NUCLEOTIDE SEQUENCE</scope>
    <source>
        <strain evidence="2">ND06-05F</strain>
    </source>
</reference>
<keyword evidence="1" id="KW-0472">Membrane</keyword>
<dbReference type="AlphaFoldDB" id="A0AAJ2ULA1"/>